<proteinExistence type="predicted"/>
<feature type="region of interest" description="Disordered" evidence="3">
    <location>
        <begin position="301"/>
        <end position="344"/>
    </location>
</feature>
<dbReference type="InterPro" id="IPR001969">
    <property type="entry name" value="Aspartic_peptidase_AS"/>
</dbReference>
<dbReference type="PANTHER" id="PTHR46888:SF1">
    <property type="entry name" value="RIBONUCLEASE H"/>
    <property type="match status" value="1"/>
</dbReference>
<evidence type="ECO:0000313" key="5">
    <source>
        <dbReference type="EMBL" id="KFM73396.1"/>
    </source>
</evidence>
<feature type="coiled-coil region" evidence="2">
    <location>
        <begin position="47"/>
        <end position="81"/>
    </location>
</feature>
<dbReference type="SUPFAM" id="SSF47353">
    <property type="entry name" value="Retrovirus capsid dimerization domain-like"/>
    <property type="match status" value="1"/>
</dbReference>
<sequence length="545" mass="62789">MAFLGRAKKEDLKILAEELGEKILPEYKVVDLKRIIMGSKEYEENFVMELLNTIKNERIEREALEARKMDYELEKLRIEAASRSAEATVNSGQVDENIKSRYELRKLMQKFDPKEGDISLYLTLFERQASRTHVEETDWVSHLLSLLPSEIAQLIAREPVDKAEDYKHVKDLLLKRFKLSPEKFRQKFFHHQKSHDKTWKDFSFEIGSYFEEWITGLKVTTFEQLKNLMISDQIKSRVSSEVKRHFIDDWTKIVVPSELTDRLDEYENMRENDRRYTSCSKPKENVRHGNWASKPSEQEVCGFNRNTAGTSNFNQRRPNQQHPSYRNDTYNPQKSQIRKETPVSTKPKFISKPKCFVCGEETHFARACPSHKEQHTKPRVERSSGGLIQTTTTSKENDVELLSARISVPMSSLAETNVIEFDKLNRVEMKCGKISFQGVVDSGAQISVIRNDLVPDDCDDGEGKIKIISAFGEAETATLRVVPMKINDGYHDEVPITCAVSKKLVSDMLICSTAYQALSENIKLSENMEEMRDSTAQEVTCEDTL</sequence>
<feature type="domain" description="CCHC-type" evidence="4">
    <location>
        <begin position="354"/>
        <end position="370"/>
    </location>
</feature>
<dbReference type="STRING" id="407821.A0A087U7Q7"/>
<dbReference type="GO" id="GO:0003676">
    <property type="term" value="F:nucleic acid binding"/>
    <property type="evidence" value="ECO:0007669"/>
    <property type="project" value="InterPro"/>
</dbReference>
<keyword evidence="1" id="KW-0862">Zinc</keyword>
<dbReference type="EMBL" id="KK118597">
    <property type="protein sequence ID" value="KFM73396.1"/>
    <property type="molecule type" value="Genomic_DNA"/>
</dbReference>
<dbReference type="OMA" id="ENTEPDC"/>
<dbReference type="GO" id="GO:0008270">
    <property type="term" value="F:zinc ion binding"/>
    <property type="evidence" value="ECO:0007669"/>
    <property type="project" value="UniProtKB-KW"/>
</dbReference>
<dbReference type="SUPFAM" id="SSF57756">
    <property type="entry name" value="Retrovirus zinc finger-like domains"/>
    <property type="match status" value="1"/>
</dbReference>
<dbReference type="PROSITE" id="PS00141">
    <property type="entry name" value="ASP_PROTEASE"/>
    <property type="match status" value="1"/>
</dbReference>
<keyword evidence="2" id="KW-0175">Coiled coil</keyword>
<gene>
    <name evidence="5" type="ORF">X975_14027</name>
</gene>
<keyword evidence="1" id="KW-0863">Zinc-finger</keyword>
<dbReference type="Gene3D" id="4.10.60.10">
    <property type="entry name" value="Zinc finger, CCHC-type"/>
    <property type="match status" value="1"/>
</dbReference>
<dbReference type="PROSITE" id="PS50158">
    <property type="entry name" value="ZF_CCHC"/>
    <property type="match status" value="1"/>
</dbReference>
<dbReference type="AlphaFoldDB" id="A0A087U7Q7"/>
<dbReference type="InterPro" id="IPR001878">
    <property type="entry name" value="Znf_CCHC"/>
</dbReference>
<keyword evidence="1" id="KW-0479">Metal-binding</keyword>
<evidence type="ECO:0000256" key="3">
    <source>
        <dbReference type="SAM" id="MobiDB-lite"/>
    </source>
</evidence>
<evidence type="ECO:0000256" key="1">
    <source>
        <dbReference type="PROSITE-ProRule" id="PRU00047"/>
    </source>
</evidence>
<dbReference type="SUPFAM" id="SSF50630">
    <property type="entry name" value="Acid proteases"/>
    <property type="match status" value="1"/>
</dbReference>
<name>A0A087U7Q7_STEMI</name>
<reference evidence="5 6" key="1">
    <citation type="submission" date="2013-11" db="EMBL/GenBank/DDBJ databases">
        <title>Genome sequencing of Stegodyphus mimosarum.</title>
        <authorList>
            <person name="Bechsgaard J."/>
        </authorList>
    </citation>
    <scope>NUCLEOTIDE SEQUENCE [LARGE SCALE GENOMIC DNA]</scope>
</reference>
<organism evidence="5 6">
    <name type="scientific">Stegodyphus mimosarum</name>
    <name type="common">African social velvet spider</name>
    <dbReference type="NCBI Taxonomy" id="407821"/>
    <lineage>
        <taxon>Eukaryota</taxon>
        <taxon>Metazoa</taxon>
        <taxon>Ecdysozoa</taxon>
        <taxon>Arthropoda</taxon>
        <taxon>Chelicerata</taxon>
        <taxon>Arachnida</taxon>
        <taxon>Araneae</taxon>
        <taxon>Araneomorphae</taxon>
        <taxon>Entelegynae</taxon>
        <taxon>Eresoidea</taxon>
        <taxon>Eresidae</taxon>
        <taxon>Stegodyphus</taxon>
    </lineage>
</organism>
<evidence type="ECO:0000259" key="4">
    <source>
        <dbReference type="PROSITE" id="PS50158"/>
    </source>
</evidence>
<feature type="compositionally biased region" description="Polar residues" evidence="3">
    <location>
        <begin position="304"/>
        <end position="335"/>
    </location>
</feature>
<feature type="non-terminal residue" evidence="5">
    <location>
        <position position="545"/>
    </location>
</feature>
<dbReference type="PANTHER" id="PTHR46888">
    <property type="entry name" value="ZINC KNUCKLE DOMAINCONTAINING PROTEIN-RELATED"/>
    <property type="match status" value="1"/>
</dbReference>
<dbReference type="GO" id="GO:0006508">
    <property type="term" value="P:proteolysis"/>
    <property type="evidence" value="ECO:0007669"/>
    <property type="project" value="InterPro"/>
</dbReference>
<protein>
    <recommendedName>
        <fullName evidence="4">CCHC-type domain-containing protein</fullName>
    </recommendedName>
</protein>
<dbReference type="InterPro" id="IPR021109">
    <property type="entry name" value="Peptidase_aspartic_dom_sf"/>
</dbReference>
<dbReference type="Proteomes" id="UP000054359">
    <property type="component" value="Unassembled WGS sequence"/>
</dbReference>
<accession>A0A087U7Q7</accession>
<dbReference type="GO" id="GO:0004190">
    <property type="term" value="F:aspartic-type endopeptidase activity"/>
    <property type="evidence" value="ECO:0007669"/>
    <property type="project" value="InterPro"/>
</dbReference>
<dbReference type="InterPro" id="IPR036875">
    <property type="entry name" value="Znf_CCHC_sf"/>
</dbReference>
<dbReference type="OrthoDB" id="6435150at2759"/>
<keyword evidence="6" id="KW-1185">Reference proteome</keyword>
<dbReference type="SMART" id="SM00343">
    <property type="entry name" value="ZnF_C2HC"/>
    <property type="match status" value="1"/>
</dbReference>
<evidence type="ECO:0000256" key="2">
    <source>
        <dbReference type="SAM" id="Coils"/>
    </source>
</evidence>
<evidence type="ECO:0000313" key="6">
    <source>
        <dbReference type="Proteomes" id="UP000054359"/>
    </source>
</evidence>